<reference evidence="1 2" key="1">
    <citation type="submission" date="2019-03" db="EMBL/GenBank/DDBJ databases">
        <title>Flavobacterium AT-3-2 sp. nov., isolated from arctic soil.</title>
        <authorList>
            <person name="Chaudhary D.K."/>
        </authorList>
    </citation>
    <scope>NUCLEOTIDE SEQUENCE [LARGE SCALE GENOMIC DNA]</scope>
    <source>
        <strain evidence="1 2">AT-3-2</strain>
    </source>
</reference>
<organism evidence="1 2">
    <name type="scientific">Flavobacterium caseinilyticum</name>
    <dbReference type="NCBI Taxonomy" id="2541732"/>
    <lineage>
        <taxon>Bacteria</taxon>
        <taxon>Pseudomonadati</taxon>
        <taxon>Bacteroidota</taxon>
        <taxon>Flavobacteriia</taxon>
        <taxon>Flavobacteriales</taxon>
        <taxon>Flavobacteriaceae</taxon>
        <taxon>Flavobacterium</taxon>
    </lineage>
</organism>
<proteinExistence type="predicted"/>
<name>A0A4R5AWG3_9FLAO</name>
<protein>
    <submittedName>
        <fullName evidence="1">Uncharacterized protein</fullName>
    </submittedName>
</protein>
<comment type="caution">
    <text evidence="1">The sequence shown here is derived from an EMBL/GenBank/DDBJ whole genome shotgun (WGS) entry which is preliminary data.</text>
</comment>
<dbReference type="Proteomes" id="UP000295278">
    <property type="component" value="Unassembled WGS sequence"/>
</dbReference>
<evidence type="ECO:0000313" key="1">
    <source>
        <dbReference type="EMBL" id="TDD77163.1"/>
    </source>
</evidence>
<evidence type="ECO:0000313" key="2">
    <source>
        <dbReference type="Proteomes" id="UP000295278"/>
    </source>
</evidence>
<gene>
    <name evidence="1" type="ORF">E0F89_06065</name>
</gene>
<sequence>MEKEKEIKNTADGERTVEIPLKRYDELLIKEKMTMDSDKELKQLTDVLVISNSLTMELIAEKGALQNQNIELLNLRKSKTWTEIFTSIKNKILFKSE</sequence>
<dbReference type="AlphaFoldDB" id="A0A4R5AWG3"/>
<dbReference type="EMBL" id="SMFM01000002">
    <property type="protein sequence ID" value="TDD77163.1"/>
    <property type="molecule type" value="Genomic_DNA"/>
</dbReference>
<keyword evidence="2" id="KW-1185">Reference proteome</keyword>
<dbReference type="RefSeq" id="WP_131908959.1">
    <property type="nucleotide sequence ID" value="NZ_SMFM01000002.1"/>
</dbReference>
<accession>A0A4R5AWG3</accession>